<dbReference type="EMBL" id="RCHU01000435">
    <property type="protein sequence ID" value="TKS05450.1"/>
    <property type="molecule type" value="Genomic_DNA"/>
</dbReference>
<dbReference type="SUPFAM" id="SSF47473">
    <property type="entry name" value="EF-hand"/>
    <property type="match status" value="1"/>
</dbReference>
<reference evidence="4" key="1">
    <citation type="submission" date="2018-10" db="EMBL/GenBank/DDBJ databases">
        <title>Population genomic analysis revealed the cold adaptation of white poplar.</title>
        <authorList>
            <person name="Liu Y.-J."/>
        </authorList>
    </citation>
    <scope>NUCLEOTIDE SEQUENCE [LARGE SCALE GENOMIC DNA]</scope>
    <source>
        <strain evidence="4">PAL-ZL1</strain>
    </source>
</reference>
<evidence type="ECO:0000259" key="3">
    <source>
        <dbReference type="PROSITE" id="PS50222"/>
    </source>
</evidence>
<gene>
    <name evidence="4" type="ORF">D5086_0000135470</name>
</gene>
<organism evidence="4">
    <name type="scientific">Populus alba</name>
    <name type="common">White poplar</name>
    <dbReference type="NCBI Taxonomy" id="43335"/>
    <lineage>
        <taxon>Eukaryota</taxon>
        <taxon>Viridiplantae</taxon>
        <taxon>Streptophyta</taxon>
        <taxon>Embryophyta</taxon>
        <taxon>Tracheophyta</taxon>
        <taxon>Spermatophyta</taxon>
        <taxon>Magnoliopsida</taxon>
        <taxon>eudicotyledons</taxon>
        <taxon>Gunneridae</taxon>
        <taxon>Pentapetalae</taxon>
        <taxon>rosids</taxon>
        <taxon>fabids</taxon>
        <taxon>Malpighiales</taxon>
        <taxon>Salicaceae</taxon>
        <taxon>Saliceae</taxon>
        <taxon>Populus</taxon>
    </lineage>
</organism>
<feature type="domain" description="EF-hand" evidence="3">
    <location>
        <begin position="41"/>
        <end position="76"/>
    </location>
</feature>
<evidence type="ECO:0000256" key="1">
    <source>
        <dbReference type="ARBA" id="ARBA00022837"/>
    </source>
</evidence>
<dbReference type="STRING" id="43335.A0A4U5Q5H7"/>
<dbReference type="Pfam" id="PF13499">
    <property type="entry name" value="EF-hand_7"/>
    <property type="match status" value="1"/>
</dbReference>
<sequence length="377" mass="41088">MEKSKGSSSGSTSTEKIMTSGGNGQVLDGSDIMELVGNEEVFTSFVDHKFQELDRDRDGKLSLKELEPAVADIGAALGLPAQGSSPDSDHIFAEVLNEFTHGKQERVSKTEFKEVLSDFLLGMASGLKRDPIVILRIDGEDLLEFINGPDYEAEMVLLFSQLESPDGSLHDHIVKVLEQLTVDQGMPPSSDSWVMSNIVEPALQSCTGQDHDKPLSQETFLAEFRKVAETVAQHLKEQPVIVAHCENTFDGSGIRRLLSNKFELDKTLNTATENAPKDRNGKISKEYLRVALDAVAPSAGLPPIGAIQEMDEVIGEVFKMMNADDGKLVKEDEFKKTLTEIMGSIMLQLESNPVSISSNSVVHEPLASSTTLLQPSS</sequence>
<dbReference type="InterPro" id="IPR011992">
    <property type="entry name" value="EF-hand-dom_pair"/>
</dbReference>
<keyword evidence="1" id="KW-0106">Calcium</keyword>
<dbReference type="PANTHER" id="PTHR34574:SF13">
    <property type="entry name" value="EF-HAND DOMAIN-CONTAINING PROTEIN"/>
    <property type="match status" value="1"/>
</dbReference>
<comment type="caution">
    <text evidence="4">The sequence shown here is derived from an EMBL/GenBank/DDBJ whole genome shotgun (WGS) entry which is preliminary data.</text>
</comment>
<dbReference type="GO" id="GO:0005509">
    <property type="term" value="F:calcium ion binding"/>
    <property type="evidence" value="ECO:0007669"/>
    <property type="project" value="InterPro"/>
</dbReference>
<dbReference type="Gene3D" id="1.10.238.10">
    <property type="entry name" value="EF-hand"/>
    <property type="match status" value="2"/>
</dbReference>
<dbReference type="PROSITE" id="PS00018">
    <property type="entry name" value="EF_HAND_1"/>
    <property type="match status" value="1"/>
</dbReference>
<feature type="region of interest" description="Disordered" evidence="2">
    <location>
        <begin position="1"/>
        <end position="24"/>
    </location>
</feature>
<name>A0A4U5Q5H7_POPAL</name>
<dbReference type="InterPro" id="IPR018247">
    <property type="entry name" value="EF_Hand_1_Ca_BS"/>
</dbReference>
<feature type="compositionally biased region" description="Low complexity" evidence="2">
    <location>
        <begin position="1"/>
        <end position="15"/>
    </location>
</feature>
<dbReference type="PANTHER" id="PTHR34574">
    <property type="entry name" value="CALCIUM-BINDING EF-HAND FAMILY PROTEIN-RELATED"/>
    <property type="match status" value="1"/>
</dbReference>
<dbReference type="InterPro" id="IPR002048">
    <property type="entry name" value="EF_hand_dom"/>
</dbReference>
<evidence type="ECO:0000313" key="4">
    <source>
        <dbReference type="EMBL" id="TKS05450.1"/>
    </source>
</evidence>
<dbReference type="SMART" id="SM00054">
    <property type="entry name" value="EFh"/>
    <property type="match status" value="3"/>
</dbReference>
<dbReference type="AlphaFoldDB" id="A0A4U5Q5H7"/>
<dbReference type="PROSITE" id="PS50222">
    <property type="entry name" value="EF_HAND_2"/>
    <property type="match status" value="1"/>
</dbReference>
<accession>A0A4U5Q5H7</accession>
<protein>
    <submittedName>
        <fullName evidence="4">Calcium-binding EF hand family protein</fullName>
    </submittedName>
</protein>
<evidence type="ECO:0000256" key="2">
    <source>
        <dbReference type="SAM" id="MobiDB-lite"/>
    </source>
</evidence>
<proteinExistence type="predicted"/>